<dbReference type="Gene3D" id="2.40.50.90">
    <property type="match status" value="1"/>
</dbReference>
<dbReference type="PANTHER" id="PTHR22948">
    <property type="entry name" value="TUDOR DOMAIN CONTAINING PROTEIN"/>
    <property type="match status" value="1"/>
</dbReference>
<evidence type="ECO:0000259" key="1">
    <source>
        <dbReference type="PROSITE" id="PS50304"/>
    </source>
</evidence>
<feature type="domain" description="Tudor" evidence="1">
    <location>
        <begin position="43"/>
        <end position="101"/>
    </location>
</feature>
<dbReference type="InterPro" id="IPR011989">
    <property type="entry name" value="ARM-like"/>
</dbReference>
<dbReference type="InterPro" id="IPR002999">
    <property type="entry name" value="Tudor"/>
</dbReference>
<dbReference type="AlphaFoldDB" id="A0A0B7A9X9"/>
<protein>
    <recommendedName>
        <fullName evidence="4">Tudor domain-containing protein</fullName>
    </recommendedName>
</protein>
<dbReference type="Gene3D" id="2.30.30.140">
    <property type="match status" value="1"/>
</dbReference>
<gene>
    <name evidence="3" type="primary">ORF101641</name>
</gene>
<organism evidence="3">
    <name type="scientific">Arion vulgaris</name>
    <dbReference type="NCBI Taxonomy" id="1028688"/>
    <lineage>
        <taxon>Eukaryota</taxon>
        <taxon>Metazoa</taxon>
        <taxon>Spiralia</taxon>
        <taxon>Lophotrochozoa</taxon>
        <taxon>Mollusca</taxon>
        <taxon>Gastropoda</taxon>
        <taxon>Heterobranchia</taxon>
        <taxon>Euthyneura</taxon>
        <taxon>Panpulmonata</taxon>
        <taxon>Eupulmonata</taxon>
        <taxon>Stylommatophora</taxon>
        <taxon>Helicina</taxon>
        <taxon>Arionoidea</taxon>
        <taxon>Arionidae</taxon>
        <taxon>Arion</taxon>
    </lineage>
</organism>
<dbReference type="InterPro" id="IPR016024">
    <property type="entry name" value="ARM-type_fold"/>
</dbReference>
<proteinExistence type="predicted"/>
<dbReference type="PROSITE" id="PS50304">
    <property type="entry name" value="TUDOR"/>
    <property type="match status" value="1"/>
</dbReference>
<dbReference type="SUPFAM" id="SSF49764">
    <property type="entry name" value="HSP20-like chaperones"/>
    <property type="match status" value="1"/>
</dbReference>
<dbReference type="PROSITE" id="PS51203">
    <property type="entry name" value="CS"/>
    <property type="match status" value="1"/>
</dbReference>
<dbReference type="EMBL" id="HACG01029946">
    <property type="protein sequence ID" value="CEK76811.1"/>
    <property type="molecule type" value="Transcribed_RNA"/>
</dbReference>
<evidence type="ECO:0008006" key="4">
    <source>
        <dbReference type="Google" id="ProtNLM"/>
    </source>
</evidence>
<evidence type="ECO:0000313" key="3">
    <source>
        <dbReference type="EMBL" id="CEK76811.1"/>
    </source>
</evidence>
<dbReference type="PANTHER" id="PTHR22948:SF29">
    <property type="entry name" value="FI02030P-RELATED"/>
    <property type="match status" value="1"/>
</dbReference>
<accession>A0A0B7A9X9</accession>
<dbReference type="InterPro" id="IPR008978">
    <property type="entry name" value="HSP20-like_chaperone"/>
</dbReference>
<dbReference type="SMART" id="SM00333">
    <property type="entry name" value="TUDOR"/>
    <property type="match status" value="1"/>
</dbReference>
<dbReference type="SUPFAM" id="SSF48371">
    <property type="entry name" value="ARM repeat"/>
    <property type="match status" value="1"/>
</dbReference>
<feature type="non-terminal residue" evidence="3">
    <location>
        <position position="630"/>
    </location>
</feature>
<evidence type="ECO:0000259" key="2">
    <source>
        <dbReference type="PROSITE" id="PS51203"/>
    </source>
</evidence>
<name>A0A0B7A9X9_9EUPU</name>
<feature type="domain" description="CS" evidence="2">
    <location>
        <begin position="525"/>
        <end position="611"/>
    </location>
</feature>
<dbReference type="InterPro" id="IPR007052">
    <property type="entry name" value="CS_dom"/>
</dbReference>
<reference evidence="3" key="1">
    <citation type="submission" date="2014-12" db="EMBL/GenBank/DDBJ databases">
        <title>Insight into the proteome of Arion vulgaris.</title>
        <authorList>
            <person name="Aradska J."/>
            <person name="Bulat T."/>
            <person name="Smidak R."/>
            <person name="Sarate P."/>
            <person name="Gangsoo J."/>
            <person name="Sialana F."/>
            <person name="Bilban M."/>
            <person name="Lubec G."/>
        </authorList>
    </citation>
    <scope>NUCLEOTIDE SEQUENCE</scope>
    <source>
        <tissue evidence="3">Skin</tissue>
    </source>
</reference>
<dbReference type="InterPro" id="IPR035437">
    <property type="entry name" value="SNase_OB-fold_sf"/>
</dbReference>
<dbReference type="Pfam" id="PF00567">
    <property type="entry name" value="TUDOR"/>
    <property type="match status" value="1"/>
</dbReference>
<dbReference type="Gene3D" id="1.25.10.10">
    <property type="entry name" value="Leucine-rich Repeat Variant"/>
    <property type="match status" value="1"/>
</dbReference>
<sequence>LLYVHKWENFELLKKLETRIVEVVQQKIEDDEGVRCKADADIELEKGSVCLALSTDDRWYRAKILTDLSAGQCGVFFLDYGDREHVSKDNLRPLPRELAELPCQAIECELAYIQPHDKENWKKDSVDAICDLSYYVDGNKKKLFAKVINRRDQNFGIGQKLVVDIYEDSVRFSQELVWRHMAVCAAEESDTIEDLLKKPALKNQLFFNLWDKIPYLCSNIYLCEIHSDAVQQASELRNILSTRYEWWDRNLLQREVMPSVIKVVGYIPDIEAHDILLGCLVSCCVDSDSLTEVAITENFALRLAACMEQVSRPGIQYQAAQAVANLINLKRFSDSLTSNCCLVNVLRQFLFQSNSPVDLEILKCVCSASARLIQVTEDSVCAEFKSAQMIHDIFTLLKQTSSDTEREPWLELLAAIASCESSHKCLMREAHVAAILELLVLCSCGKCLFYLMSVCQFLVQRSRRHKLILLENKLLVILNDLEAGGLRSPSLEVCKQLQAELTLTLPQPENLAGVPVQHATAVEKIVCPSITWSQNCFRLVLNIKVRDAKVEDFFISNSRICCRSIYAGVQSEFDWELYDSISSAQSKVSVYASYSLVSLRKQTEGIWSRLLKQKVKLPNLSLDFEHPYDS</sequence>
<feature type="non-terminal residue" evidence="3">
    <location>
        <position position="1"/>
    </location>
</feature>
<dbReference type="InterPro" id="IPR050621">
    <property type="entry name" value="Tudor_domain_containing"/>
</dbReference>
<dbReference type="SUPFAM" id="SSF63748">
    <property type="entry name" value="Tudor/PWWP/MBT"/>
    <property type="match status" value="1"/>
</dbReference>
<dbReference type="Gene3D" id="2.60.40.790">
    <property type="match status" value="1"/>
</dbReference>